<protein>
    <submittedName>
        <fullName evidence="2">Unannotated protein</fullName>
    </submittedName>
</protein>
<sequence length="165" mass="17440">MGATKTFAITVMGPKYPDRATKMGAHITTAAIGGLRAPAIFTCTYRASHLAIRGARRSSPAVANTDSAKPGSRACQGSPTTTAAMAKPSAGNESLRFRAPRAKITTLAIAAARNTDGEGRTNAMKHSNATVVTTRRTLKDLKNHCMHHNTKREMIAKLAPLTAVK</sequence>
<dbReference type="EMBL" id="CAFBMY010000154">
    <property type="protein sequence ID" value="CAB4931547.1"/>
    <property type="molecule type" value="Genomic_DNA"/>
</dbReference>
<proteinExistence type="predicted"/>
<dbReference type="AlphaFoldDB" id="A0A6J7IN31"/>
<name>A0A6J7IN31_9ZZZZ</name>
<organism evidence="2">
    <name type="scientific">freshwater metagenome</name>
    <dbReference type="NCBI Taxonomy" id="449393"/>
    <lineage>
        <taxon>unclassified sequences</taxon>
        <taxon>metagenomes</taxon>
        <taxon>ecological metagenomes</taxon>
    </lineage>
</organism>
<accession>A0A6J7IN31</accession>
<gene>
    <name evidence="2" type="ORF">UFOPK3707_00877</name>
</gene>
<evidence type="ECO:0000313" key="2">
    <source>
        <dbReference type="EMBL" id="CAB4931547.1"/>
    </source>
</evidence>
<evidence type="ECO:0000256" key="1">
    <source>
        <dbReference type="SAM" id="MobiDB-lite"/>
    </source>
</evidence>
<reference evidence="2" key="1">
    <citation type="submission" date="2020-05" db="EMBL/GenBank/DDBJ databases">
        <authorList>
            <person name="Chiriac C."/>
            <person name="Salcher M."/>
            <person name="Ghai R."/>
            <person name="Kavagutti S V."/>
        </authorList>
    </citation>
    <scope>NUCLEOTIDE SEQUENCE</scope>
</reference>
<feature type="region of interest" description="Disordered" evidence="1">
    <location>
        <begin position="61"/>
        <end position="92"/>
    </location>
</feature>